<accession>A0A0C3K0B0</accession>
<protein>
    <submittedName>
        <fullName evidence="1">Uncharacterized protein</fullName>
    </submittedName>
</protein>
<reference evidence="2" key="2">
    <citation type="submission" date="2015-01" db="EMBL/GenBank/DDBJ databases">
        <title>Evolutionary Origins and Diversification of the Mycorrhizal Mutualists.</title>
        <authorList>
            <consortium name="DOE Joint Genome Institute"/>
            <consortium name="Mycorrhizal Genomics Consortium"/>
            <person name="Kohler A."/>
            <person name="Kuo A."/>
            <person name="Nagy L.G."/>
            <person name="Floudas D."/>
            <person name="Copeland A."/>
            <person name="Barry K.W."/>
            <person name="Cichocki N."/>
            <person name="Veneault-Fourrey C."/>
            <person name="LaButti K."/>
            <person name="Lindquist E.A."/>
            <person name="Lipzen A."/>
            <person name="Lundell T."/>
            <person name="Morin E."/>
            <person name="Murat C."/>
            <person name="Riley R."/>
            <person name="Ohm R."/>
            <person name="Sun H."/>
            <person name="Tunlid A."/>
            <person name="Henrissat B."/>
            <person name="Grigoriev I.V."/>
            <person name="Hibbett D.S."/>
            <person name="Martin F."/>
        </authorList>
    </citation>
    <scope>NUCLEOTIDE SEQUENCE [LARGE SCALE GENOMIC DNA]</scope>
    <source>
        <strain evidence="2">Marx 270</strain>
    </source>
</reference>
<dbReference type="EMBL" id="KN831978">
    <property type="protein sequence ID" value="KIO03057.1"/>
    <property type="molecule type" value="Genomic_DNA"/>
</dbReference>
<keyword evidence="2" id="KW-1185">Reference proteome</keyword>
<dbReference type="HOGENOM" id="CLU_2185055_0_0_1"/>
<name>A0A0C3K0B0_PISTI</name>
<evidence type="ECO:0000313" key="1">
    <source>
        <dbReference type="EMBL" id="KIO03057.1"/>
    </source>
</evidence>
<dbReference type="InParanoid" id="A0A0C3K0B0"/>
<dbReference type="Proteomes" id="UP000054217">
    <property type="component" value="Unassembled WGS sequence"/>
</dbReference>
<evidence type="ECO:0000313" key="2">
    <source>
        <dbReference type="Proteomes" id="UP000054217"/>
    </source>
</evidence>
<proteinExistence type="predicted"/>
<sequence length="109" mass="12346">MRLDRSDESSPEVKEDLAGVHKALSRGEVIEITIEFILTIHATDYKLRNRSRDRFDVASLAQYSPKSTVFGFPSEVEYDWVKSGVRECAINFQISQGALRLLQSRSQGP</sequence>
<gene>
    <name evidence="1" type="ORF">M404DRAFT_631907</name>
</gene>
<organism evidence="1 2">
    <name type="scientific">Pisolithus tinctorius Marx 270</name>
    <dbReference type="NCBI Taxonomy" id="870435"/>
    <lineage>
        <taxon>Eukaryota</taxon>
        <taxon>Fungi</taxon>
        <taxon>Dikarya</taxon>
        <taxon>Basidiomycota</taxon>
        <taxon>Agaricomycotina</taxon>
        <taxon>Agaricomycetes</taxon>
        <taxon>Agaricomycetidae</taxon>
        <taxon>Boletales</taxon>
        <taxon>Sclerodermatineae</taxon>
        <taxon>Pisolithaceae</taxon>
        <taxon>Pisolithus</taxon>
    </lineage>
</organism>
<reference evidence="1 2" key="1">
    <citation type="submission" date="2014-04" db="EMBL/GenBank/DDBJ databases">
        <authorList>
            <consortium name="DOE Joint Genome Institute"/>
            <person name="Kuo A."/>
            <person name="Kohler A."/>
            <person name="Costa M.D."/>
            <person name="Nagy L.G."/>
            <person name="Floudas D."/>
            <person name="Copeland A."/>
            <person name="Barry K.W."/>
            <person name="Cichocki N."/>
            <person name="Veneault-Fourrey C."/>
            <person name="LaButti K."/>
            <person name="Lindquist E.A."/>
            <person name="Lipzen A."/>
            <person name="Lundell T."/>
            <person name="Morin E."/>
            <person name="Murat C."/>
            <person name="Sun H."/>
            <person name="Tunlid A."/>
            <person name="Henrissat B."/>
            <person name="Grigoriev I.V."/>
            <person name="Hibbett D.S."/>
            <person name="Martin F."/>
            <person name="Nordberg H.P."/>
            <person name="Cantor M.N."/>
            <person name="Hua S.X."/>
        </authorList>
    </citation>
    <scope>NUCLEOTIDE SEQUENCE [LARGE SCALE GENOMIC DNA]</scope>
    <source>
        <strain evidence="1 2">Marx 270</strain>
    </source>
</reference>
<dbReference type="AlphaFoldDB" id="A0A0C3K0B0"/>